<dbReference type="AlphaFoldDB" id="A0A7C4HF49"/>
<dbReference type="EMBL" id="DTBJ01000016">
    <property type="protein sequence ID" value="HGM58408.1"/>
    <property type="molecule type" value="Genomic_DNA"/>
</dbReference>
<protein>
    <recommendedName>
        <fullName evidence="2">Dinitrogenase iron-molybdenum cofactor biosynthesis domain-containing protein</fullName>
    </recommendedName>
</protein>
<reference evidence="1" key="1">
    <citation type="journal article" date="2020" name="mSystems">
        <title>Genome- and Community-Level Interaction Insights into Carbon Utilization and Element Cycling Functions of Hydrothermarchaeota in Hydrothermal Sediment.</title>
        <authorList>
            <person name="Zhou Z."/>
            <person name="Liu Y."/>
            <person name="Xu W."/>
            <person name="Pan J."/>
            <person name="Luo Z.H."/>
            <person name="Li M."/>
        </authorList>
    </citation>
    <scope>NUCLEOTIDE SEQUENCE [LARGE SCALE GENOMIC DNA]</scope>
    <source>
        <strain evidence="1">SpSt-642</strain>
    </source>
</reference>
<accession>A0A7C4HF49</accession>
<evidence type="ECO:0008006" key="2">
    <source>
        <dbReference type="Google" id="ProtNLM"/>
    </source>
</evidence>
<sequence>MNNYNVFICIDDNDNIANLSDCSKIIVYDLVENKTVDSIEFRNRFDIDLIEIYIDKYDPKLFFTCMESRSDLIDSIEEYGIHVYLVNCPVKYLDLLNNI</sequence>
<comment type="caution">
    <text evidence="1">The sequence shown here is derived from an EMBL/GenBank/DDBJ whole genome shotgun (WGS) entry which is preliminary data.</text>
</comment>
<gene>
    <name evidence="1" type="ORF">ENU14_02330</name>
</gene>
<organism evidence="1">
    <name type="scientific">Staphylothermus marinus</name>
    <dbReference type="NCBI Taxonomy" id="2280"/>
    <lineage>
        <taxon>Archaea</taxon>
        <taxon>Thermoproteota</taxon>
        <taxon>Thermoprotei</taxon>
        <taxon>Desulfurococcales</taxon>
        <taxon>Desulfurococcaceae</taxon>
        <taxon>Staphylothermus</taxon>
    </lineage>
</organism>
<proteinExistence type="predicted"/>
<name>A0A7C4HF49_STAMA</name>
<evidence type="ECO:0000313" key="1">
    <source>
        <dbReference type="EMBL" id="HGM58408.1"/>
    </source>
</evidence>